<evidence type="ECO:0008006" key="3">
    <source>
        <dbReference type="Google" id="ProtNLM"/>
    </source>
</evidence>
<protein>
    <recommendedName>
        <fullName evidence="3">GW domain-containing protein</fullName>
    </recommendedName>
</protein>
<gene>
    <name evidence="1" type="ORF">SAMN04515674_12273</name>
</gene>
<accession>A0A1I5YYD8</accession>
<evidence type="ECO:0000313" key="1">
    <source>
        <dbReference type="EMBL" id="SFQ49130.1"/>
    </source>
</evidence>
<dbReference type="EMBL" id="FOXH01000022">
    <property type="protein sequence ID" value="SFQ49130.1"/>
    <property type="molecule type" value="Genomic_DNA"/>
</dbReference>
<dbReference type="Proteomes" id="UP000199306">
    <property type="component" value="Unassembled WGS sequence"/>
</dbReference>
<keyword evidence="2" id="KW-1185">Reference proteome</keyword>
<organism evidence="1 2">
    <name type="scientific">Pseudarcicella hirudinis</name>
    <dbReference type="NCBI Taxonomy" id="1079859"/>
    <lineage>
        <taxon>Bacteria</taxon>
        <taxon>Pseudomonadati</taxon>
        <taxon>Bacteroidota</taxon>
        <taxon>Cytophagia</taxon>
        <taxon>Cytophagales</taxon>
        <taxon>Flectobacillaceae</taxon>
        <taxon>Pseudarcicella</taxon>
    </lineage>
</organism>
<name>A0A1I5YYD8_9BACT</name>
<dbReference type="AlphaFoldDB" id="A0A1I5YYD8"/>
<dbReference type="STRING" id="1079859.SAMN04515674_12273"/>
<proteinExistence type="predicted"/>
<sequence>MFLWGLTTSAQTINQYLNGIWKMECCSKYYNLWYKNRIYTINETYSKDDNMSDFINYCVPKTATFTEDSEFNRIYKKTIPIDSVDFDRPFKLNDIGMELLYLLEYTNDDVINGREIKINDIGPSLNYYYIDPKESNRYYVWDDTAPSKIVNYNRILSPPKYVLDFYKKIAFESFKKIRFQKRFILDDSFTLTKMYLIEGDEVEVLEEKLVKGINWLKIRYYGSKTIEGWIKKTDVE</sequence>
<evidence type="ECO:0000313" key="2">
    <source>
        <dbReference type="Proteomes" id="UP000199306"/>
    </source>
</evidence>
<reference evidence="1 2" key="1">
    <citation type="submission" date="2016-10" db="EMBL/GenBank/DDBJ databases">
        <authorList>
            <person name="de Groot N.N."/>
        </authorList>
    </citation>
    <scope>NUCLEOTIDE SEQUENCE [LARGE SCALE GENOMIC DNA]</scope>
    <source>
        <strain evidence="2">E92,LMG 26720,CCM 7988</strain>
    </source>
</reference>